<feature type="chain" id="PRO_5021501723" evidence="2">
    <location>
        <begin position="22"/>
        <end position="274"/>
    </location>
</feature>
<evidence type="ECO:0000313" key="3">
    <source>
        <dbReference type="EMBL" id="TEB35140.1"/>
    </source>
</evidence>
<accession>A0A4Y7TLT6</accession>
<evidence type="ECO:0000313" key="4">
    <source>
        <dbReference type="Proteomes" id="UP000298030"/>
    </source>
</evidence>
<dbReference type="EMBL" id="QPFP01000008">
    <property type="protein sequence ID" value="TEB35140.1"/>
    <property type="molecule type" value="Genomic_DNA"/>
</dbReference>
<sequence>MRAIIITSILLGLFALTSVGAAGITTKFRGKTLELTPGMTPAQLAPNRGPSPSKIDPTLDPPRFAQGDDDSDWLSPPDNGTWGYIDDDGVPHGVVDLVWAFEGVPSFDGTNYNTLSPETLDLFELLTRVNVDLPKPQDAPLQGRAEVTPNTAVEVRSSLTKRATVYACHTNHGALKCNCVTARNALSTNPWGSMWVDVNKRAGYVVGTCAIVVNTKRPGWAYAWYYQMVADAIPIIDNCWAGVNECAAYRSGVSQASNTWPKTCVCNVNNQNAC</sequence>
<organism evidence="3 4">
    <name type="scientific">Coprinellus micaceus</name>
    <name type="common">Glistening ink-cap mushroom</name>
    <name type="synonym">Coprinus micaceus</name>
    <dbReference type="NCBI Taxonomy" id="71717"/>
    <lineage>
        <taxon>Eukaryota</taxon>
        <taxon>Fungi</taxon>
        <taxon>Dikarya</taxon>
        <taxon>Basidiomycota</taxon>
        <taxon>Agaricomycotina</taxon>
        <taxon>Agaricomycetes</taxon>
        <taxon>Agaricomycetidae</taxon>
        <taxon>Agaricales</taxon>
        <taxon>Agaricineae</taxon>
        <taxon>Psathyrellaceae</taxon>
        <taxon>Coprinellus</taxon>
    </lineage>
</organism>
<evidence type="ECO:0000256" key="2">
    <source>
        <dbReference type="SAM" id="SignalP"/>
    </source>
</evidence>
<protein>
    <submittedName>
        <fullName evidence="3">Uncharacterized protein</fullName>
    </submittedName>
</protein>
<gene>
    <name evidence="3" type="ORF">FA13DRAFT_1916037</name>
</gene>
<dbReference type="AlphaFoldDB" id="A0A4Y7TLT6"/>
<feature type="region of interest" description="Disordered" evidence="1">
    <location>
        <begin position="36"/>
        <end position="78"/>
    </location>
</feature>
<keyword evidence="2" id="KW-0732">Signal</keyword>
<evidence type="ECO:0000256" key="1">
    <source>
        <dbReference type="SAM" id="MobiDB-lite"/>
    </source>
</evidence>
<comment type="caution">
    <text evidence="3">The sequence shown here is derived from an EMBL/GenBank/DDBJ whole genome shotgun (WGS) entry which is preliminary data.</text>
</comment>
<proteinExistence type="predicted"/>
<keyword evidence="4" id="KW-1185">Reference proteome</keyword>
<name>A0A4Y7TLT6_COPMI</name>
<dbReference type="Proteomes" id="UP000298030">
    <property type="component" value="Unassembled WGS sequence"/>
</dbReference>
<feature type="signal peptide" evidence="2">
    <location>
        <begin position="1"/>
        <end position="21"/>
    </location>
</feature>
<dbReference type="OrthoDB" id="2843298at2759"/>
<reference evidence="3 4" key="1">
    <citation type="journal article" date="2019" name="Nat. Ecol. Evol.">
        <title>Megaphylogeny resolves global patterns of mushroom evolution.</title>
        <authorList>
            <person name="Varga T."/>
            <person name="Krizsan K."/>
            <person name="Foldi C."/>
            <person name="Dima B."/>
            <person name="Sanchez-Garcia M."/>
            <person name="Sanchez-Ramirez S."/>
            <person name="Szollosi G.J."/>
            <person name="Szarkandi J.G."/>
            <person name="Papp V."/>
            <person name="Albert L."/>
            <person name="Andreopoulos W."/>
            <person name="Angelini C."/>
            <person name="Antonin V."/>
            <person name="Barry K.W."/>
            <person name="Bougher N.L."/>
            <person name="Buchanan P."/>
            <person name="Buyck B."/>
            <person name="Bense V."/>
            <person name="Catcheside P."/>
            <person name="Chovatia M."/>
            <person name="Cooper J."/>
            <person name="Damon W."/>
            <person name="Desjardin D."/>
            <person name="Finy P."/>
            <person name="Geml J."/>
            <person name="Haridas S."/>
            <person name="Hughes K."/>
            <person name="Justo A."/>
            <person name="Karasinski D."/>
            <person name="Kautmanova I."/>
            <person name="Kiss B."/>
            <person name="Kocsube S."/>
            <person name="Kotiranta H."/>
            <person name="LaButti K.M."/>
            <person name="Lechner B.E."/>
            <person name="Liimatainen K."/>
            <person name="Lipzen A."/>
            <person name="Lukacs Z."/>
            <person name="Mihaltcheva S."/>
            <person name="Morgado L.N."/>
            <person name="Niskanen T."/>
            <person name="Noordeloos M.E."/>
            <person name="Ohm R.A."/>
            <person name="Ortiz-Santana B."/>
            <person name="Ovrebo C."/>
            <person name="Racz N."/>
            <person name="Riley R."/>
            <person name="Savchenko A."/>
            <person name="Shiryaev A."/>
            <person name="Soop K."/>
            <person name="Spirin V."/>
            <person name="Szebenyi C."/>
            <person name="Tomsovsky M."/>
            <person name="Tulloss R.E."/>
            <person name="Uehling J."/>
            <person name="Grigoriev I.V."/>
            <person name="Vagvolgyi C."/>
            <person name="Papp T."/>
            <person name="Martin F.M."/>
            <person name="Miettinen O."/>
            <person name="Hibbett D.S."/>
            <person name="Nagy L.G."/>
        </authorList>
    </citation>
    <scope>NUCLEOTIDE SEQUENCE [LARGE SCALE GENOMIC DNA]</scope>
    <source>
        <strain evidence="3 4">FP101781</strain>
    </source>
</reference>